<dbReference type="Gene3D" id="3.40.50.510">
    <property type="entry name" value="Phosphotransferase system, mannose-type IIA component"/>
    <property type="match status" value="1"/>
</dbReference>
<evidence type="ECO:0000256" key="1">
    <source>
        <dbReference type="ARBA" id="ARBA00022679"/>
    </source>
</evidence>
<dbReference type="EMBL" id="PJZH01000013">
    <property type="protein sequence ID" value="PLR33771.1"/>
    <property type="molecule type" value="Genomic_DNA"/>
</dbReference>
<dbReference type="GO" id="GO:0016020">
    <property type="term" value="C:membrane"/>
    <property type="evidence" value="ECO:0007669"/>
    <property type="project" value="InterPro"/>
</dbReference>
<evidence type="ECO:0000313" key="4">
    <source>
        <dbReference type="Proteomes" id="UP000234503"/>
    </source>
</evidence>
<dbReference type="PROSITE" id="PS51096">
    <property type="entry name" value="PTS_EIIA_TYPE_4"/>
    <property type="match status" value="1"/>
</dbReference>
<dbReference type="OrthoDB" id="3183705at2"/>
<keyword evidence="1" id="KW-0808">Transferase</keyword>
<feature type="domain" description="PTS EIIA type-4" evidence="2">
    <location>
        <begin position="1"/>
        <end position="128"/>
    </location>
</feature>
<sequence>MLTVIIATHGPLADALLTSGRMIWGVLPRTHSITLEEDGGIVAFQQAFTAGLTEAVYHSSGVLVLCDMLSGTPCNLASRFAMMPGLPAPVAVVAGVNLPMVLMSAELLEEPDVHQVARRLIAQARESMTGVRPATTPQPDTF</sequence>
<dbReference type="AlphaFoldDB" id="A0A2N5E0P1"/>
<dbReference type="Proteomes" id="UP000234503">
    <property type="component" value="Unassembled WGS sequence"/>
</dbReference>
<gene>
    <name evidence="3" type="ORF">CYR32_13485</name>
</gene>
<dbReference type="PANTHER" id="PTHR33799">
    <property type="entry name" value="PTS PERMEASE-RELATED-RELATED"/>
    <property type="match status" value="1"/>
</dbReference>
<name>A0A2N5E0P1_9GAMM</name>
<dbReference type="RefSeq" id="WP_101825216.1">
    <property type="nucleotide sequence ID" value="NZ_PJZH01000013.1"/>
</dbReference>
<dbReference type="InterPro" id="IPR004701">
    <property type="entry name" value="PTS_EIIA_man-typ"/>
</dbReference>
<accession>A0A2N5E0P1</accession>
<keyword evidence="4" id="KW-1185">Reference proteome</keyword>
<evidence type="ECO:0000313" key="3">
    <source>
        <dbReference type="EMBL" id="PLR33771.1"/>
    </source>
</evidence>
<dbReference type="GO" id="GO:0016740">
    <property type="term" value="F:transferase activity"/>
    <property type="evidence" value="ECO:0007669"/>
    <property type="project" value="UniProtKB-KW"/>
</dbReference>
<proteinExistence type="predicted"/>
<dbReference type="SUPFAM" id="SSF53062">
    <property type="entry name" value="PTS system fructose IIA component-like"/>
    <property type="match status" value="1"/>
</dbReference>
<dbReference type="GO" id="GO:0009401">
    <property type="term" value="P:phosphoenolpyruvate-dependent sugar phosphotransferase system"/>
    <property type="evidence" value="ECO:0007669"/>
    <property type="project" value="InterPro"/>
</dbReference>
<dbReference type="Pfam" id="PF03610">
    <property type="entry name" value="EIIA-man"/>
    <property type="match status" value="1"/>
</dbReference>
<organism evidence="3 4">
    <name type="scientific">Chimaeribacter coloradensis</name>
    <dbReference type="NCBI Taxonomy" id="2060068"/>
    <lineage>
        <taxon>Bacteria</taxon>
        <taxon>Pseudomonadati</taxon>
        <taxon>Pseudomonadota</taxon>
        <taxon>Gammaproteobacteria</taxon>
        <taxon>Enterobacterales</taxon>
        <taxon>Yersiniaceae</taxon>
        <taxon>Chimaeribacter</taxon>
    </lineage>
</organism>
<dbReference type="InterPro" id="IPR036662">
    <property type="entry name" value="PTS_EIIA_man-typ_sf"/>
</dbReference>
<dbReference type="PANTHER" id="PTHR33799:SF1">
    <property type="entry name" value="PTS SYSTEM MANNOSE-SPECIFIC EIIAB COMPONENT-RELATED"/>
    <property type="match status" value="1"/>
</dbReference>
<reference evidence="3 4" key="1">
    <citation type="submission" date="2017-12" db="EMBL/GenBank/DDBJ databases">
        <title>Characterization of six clinical isolates of Enterochimera gen. nov., a novel genus of the Yersiniaciae family and the three species Enterochimera arupensis sp. nov., Enterochimera coloradensis sp. nov, and Enterochimera californica sp. nov.</title>
        <authorList>
            <person name="Rossi A."/>
            <person name="Fisher M."/>
        </authorList>
    </citation>
    <scope>NUCLEOTIDE SEQUENCE [LARGE SCALE GENOMIC DNA]</scope>
    <source>
        <strain evidence="4">2016-Iso4</strain>
    </source>
</reference>
<dbReference type="InterPro" id="IPR051471">
    <property type="entry name" value="Bacterial_PTS_sugar_comp"/>
</dbReference>
<protein>
    <submittedName>
        <fullName evidence="3">PTS fructose transporter subunit IIA</fullName>
    </submittedName>
</protein>
<evidence type="ECO:0000259" key="2">
    <source>
        <dbReference type="PROSITE" id="PS51096"/>
    </source>
</evidence>
<comment type="caution">
    <text evidence="3">The sequence shown here is derived from an EMBL/GenBank/DDBJ whole genome shotgun (WGS) entry which is preliminary data.</text>
</comment>